<dbReference type="EMBL" id="FNHS01000008">
    <property type="protein sequence ID" value="SDN41334.1"/>
    <property type="molecule type" value="Genomic_DNA"/>
</dbReference>
<sequence>MRRIPQGLSGLLVVCLLALPVTGRAEPAATEPAAAPVAAAQAEHPAPPDPAPSDAAPSDPAPAPAPEPRKEGPVAWVRTLQLLQDRIAAGSLAAHEGQSVLIARINSDILNAAPEVWTDPHNLRAAIVFALSGGGPAILRRLAKRDGLGEPEATLVRGALAYVEGREAEASRLLKDVDIATLPLTLAGAIGLTQAALTVTENPTRAIGLLDQVRLLLPGTLAEEGALRREIFTLGQSGDLKKFEALAVQYLRRFPHSIYAGNFRQRLAYQLTKLDVGQDEGRFTVLTGILDELNTESQKDLYLPVARTAIQEGKTGSALMAADRALALCGPESPEAVQARLYRAAAEIVSLTTFQTGLRTLKAIDRAKLPQRDAHLLDTALATAEEIRRGLNGKPGLPEADTAAPKPAQAAANAADEPAKLIPRAQATIDRIDLLLKRANP</sequence>
<organism evidence="3 4">
    <name type="scientific">Methylobacterium phyllostachyos</name>
    <dbReference type="NCBI Taxonomy" id="582672"/>
    <lineage>
        <taxon>Bacteria</taxon>
        <taxon>Pseudomonadati</taxon>
        <taxon>Pseudomonadota</taxon>
        <taxon>Alphaproteobacteria</taxon>
        <taxon>Hyphomicrobiales</taxon>
        <taxon>Methylobacteriaceae</taxon>
        <taxon>Methylobacterium</taxon>
    </lineage>
</organism>
<dbReference type="OrthoDB" id="9812933at2"/>
<evidence type="ECO:0000313" key="4">
    <source>
        <dbReference type="Proteomes" id="UP000198704"/>
    </source>
</evidence>
<feature type="region of interest" description="Disordered" evidence="1">
    <location>
        <begin position="390"/>
        <end position="417"/>
    </location>
</feature>
<evidence type="ECO:0000313" key="3">
    <source>
        <dbReference type="EMBL" id="SDN41334.1"/>
    </source>
</evidence>
<protein>
    <submittedName>
        <fullName evidence="3">Chemotaxis protein MotC</fullName>
    </submittedName>
</protein>
<feature type="compositionally biased region" description="Low complexity" evidence="1">
    <location>
        <begin position="30"/>
        <end position="44"/>
    </location>
</feature>
<evidence type="ECO:0000256" key="2">
    <source>
        <dbReference type="SAM" id="SignalP"/>
    </source>
</evidence>
<dbReference type="AlphaFoldDB" id="A0A1H0B6S7"/>
<feature type="compositionally biased region" description="Low complexity" evidence="1">
    <location>
        <begin position="399"/>
        <end position="416"/>
    </location>
</feature>
<proteinExistence type="predicted"/>
<dbReference type="Proteomes" id="UP000198704">
    <property type="component" value="Unassembled WGS sequence"/>
</dbReference>
<accession>A0A1H0B6S7</accession>
<gene>
    <name evidence="3" type="ORF">SAMN05216360_10866</name>
</gene>
<feature type="chain" id="PRO_5011764713" evidence="2">
    <location>
        <begin position="26"/>
        <end position="441"/>
    </location>
</feature>
<feature type="signal peptide" evidence="2">
    <location>
        <begin position="1"/>
        <end position="25"/>
    </location>
</feature>
<keyword evidence="2" id="KW-0732">Signal</keyword>
<reference evidence="4" key="1">
    <citation type="submission" date="2016-10" db="EMBL/GenBank/DDBJ databases">
        <authorList>
            <person name="Varghese N."/>
            <person name="Submissions S."/>
        </authorList>
    </citation>
    <scope>NUCLEOTIDE SEQUENCE [LARGE SCALE GENOMIC DNA]</scope>
    <source>
        <strain evidence="4">BL47</strain>
    </source>
</reference>
<feature type="region of interest" description="Disordered" evidence="1">
    <location>
        <begin position="30"/>
        <end position="72"/>
    </location>
</feature>
<evidence type="ECO:0000256" key="1">
    <source>
        <dbReference type="SAM" id="MobiDB-lite"/>
    </source>
</evidence>
<keyword evidence="4" id="KW-1185">Reference proteome</keyword>
<name>A0A1H0B6S7_9HYPH</name>
<dbReference type="RefSeq" id="WP_091716608.1">
    <property type="nucleotide sequence ID" value="NZ_FNHS01000008.1"/>
</dbReference>
<dbReference type="STRING" id="582672.SAMN05216360_10866"/>
<dbReference type="NCBIfam" id="NF009441">
    <property type="entry name" value="PRK12798.1-3"/>
    <property type="match status" value="1"/>
</dbReference>